<feature type="transmembrane region" description="Helical" evidence="2">
    <location>
        <begin position="215"/>
        <end position="237"/>
    </location>
</feature>
<accession>A0A3Q9UHU9</accession>
<sequence>MAVMTDDQWKRNPWDNDPTSGGQDSSPAPDDGQSQGDDDNAVDQTTIRPRTDWEPTESHQSDQPAPESSPSTDQQPSWQTDQTTALGVGYGAPQPQPGQWSPSTQPSAPQPQGYPASASQPSAPQYPGQQYPAQPSQSYPGGQQYQGQPAAGQYPPAGQYPQGGWGGEPPAGGYSPAGMNQPPMNQPAGPKMPGFLANLFDLTFTRFVTPTIVKVVYILIIAAAVVWYLGMIIGAFSTGSTPVGVAALVLGWIPALLAIALSRLQLEYIIALIRTSEYTRDLRDRFAKEDDTPQE</sequence>
<proteinExistence type="predicted"/>
<organism evidence="3 4">
    <name type="scientific">Acidipropionibacterium jensenii</name>
    <dbReference type="NCBI Taxonomy" id="1749"/>
    <lineage>
        <taxon>Bacteria</taxon>
        <taxon>Bacillati</taxon>
        <taxon>Actinomycetota</taxon>
        <taxon>Actinomycetes</taxon>
        <taxon>Propionibacteriales</taxon>
        <taxon>Propionibacteriaceae</taxon>
        <taxon>Acidipropionibacterium</taxon>
    </lineage>
</organism>
<reference evidence="4" key="1">
    <citation type="submission" date="2017-12" db="EMBL/GenBank/DDBJ databases">
        <title>Whole genome sequencing of Acidipropionibacterium jensenii strains JS279 and JS280.</title>
        <authorList>
            <person name="Deptula P."/>
            <person name="Laine P."/>
            <person name="Smolander O.-P."/>
            <person name="Paulin L."/>
            <person name="Auvinen P."/>
            <person name="Varmanen P."/>
        </authorList>
    </citation>
    <scope>NUCLEOTIDE SEQUENCE [LARGE SCALE GENOMIC DNA]</scope>
    <source>
        <strain evidence="4">JS280</strain>
    </source>
</reference>
<protein>
    <submittedName>
        <fullName evidence="3">DUF4282 domain-containing protein</fullName>
    </submittedName>
</protein>
<dbReference type="Proteomes" id="UP000285875">
    <property type="component" value="Chromosome"/>
</dbReference>
<keyword evidence="2" id="KW-0472">Membrane</keyword>
<evidence type="ECO:0000256" key="1">
    <source>
        <dbReference type="SAM" id="MobiDB-lite"/>
    </source>
</evidence>
<dbReference type="KEGG" id="aji:C0Z10_01045"/>
<feature type="compositionally biased region" description="Polar residues" evidence="1">
    <location>
        <begin position="61"/>
        <end position="85"/>
    </location>
</feature>
<evidence type="ECO:0000313" key="4">
    <source>
        <dbReference type="Proteomes" id="UP000285875"/>
    </source>
</evidence>
<evidence type="ECO:0000313" key="3">
    <source>
        <dbReference type="EMBL" id="AZZ38569.1"/>
    </source>
</evidence>
<feature type="compositionally biased region" description="Low complexity" evidence="1">
    <location>
        <begin position="99"/>
        <end position="160"/>
    </location>
</feature>
<name>A0A3Q9UHU9_9ACTN</name>
<feature type="compositionally biased region" description="Gly residues" evidence="1">
    <location>
        <begin position="161"/>
        <end position="170"/>
    </location>
</feature>
<feature type="compositionally biased region" description="Basic and acidic residues" evidence="1">
    <location>
        <begin position="49"/>
        <end position="60"/>
    </location>
</feature>
<keyword evidence="2" id="KW-0812">Transmembrane</keyword>
<dbReference type="Pfam" id="PF14110">
    <property type="entry name" value="DUF4282"/>
    <property type="match status" value="1"/>
</dbReference>
<feature type="region of interest" description="Disordered" evidence="1">
    <location>
        <begin position="1"/>
        <end position="187"/>
    </location>
</feature>
<dbReference type="AlphaFoldDB" id="A0A3Q9UHU9"/>
<evidence type="ECO:0000256" key="2">
    <source>
        <dbReference type="SAM" id="Phobius"/>
    </source>
</evidence>
<gene>
    <name evidence="3" type="ORF">C0Z10_01045</name>
</gene>
<feature type="compositionally biased region" description="Polar residues" evidence="1">
    <location>
        <begin position="17"/>
        <end position="26"/>
    </location>
</feature>
<keyword evidence="2" id="KW-1133">Transmembrane helix</keyword>
<dbReference type="InterPro" id="IPR025557">
    <property type="entry name" value="DUF4282"/>
</dbReference>
<feature type="transmembrane region" description="Helical" evidence="2">
    <location>
        <begin position="243"/>
        <end position="264"/>
    </location>
</feature>
<dbReference type="EMBL" id="CP025570">
    <property type="protein sequence ID" value="AZZ38569.1"/>
    <property type="molecule type" value="Genomic_DNA"/>
</dbReference>